<feature type="disulfide bond" evidence="6">
    <location>
        <begin position="828"/>
        <end position="837"/>
    </location>
</feature>
<gene>
    <name evidence="10" type="primary">LOC101077138</name>
</gene>
<keyword evidence="1 6" id="KW-0245">EGF-like domain</keyword>
<protein>
    <submittedName>
        <fullName evidence="10">Protein crumbs homolog 1-like</fullName>
    </submittedName>
</protein>
<feature type="domain" description="EGF-like" evidence="9">
    <location>
        <begin position="895"/>
        <end position="932"/>
    </location>
</feature>
<dbReference type="CDD" id="cd00054">
    <property type="entry name" value="EGF_CA"/>
    <property type="match status" value="5"/>
</dbReference>
<reference evidence="10" key="3">
    <citation type="submission" date="2025-09" db="UniProtKB">
        <authorList>
            <consortium name="Ensembl"/>
        </authorList>
    </citation>
    <scope>IDENTIFICATION</scope>
</reference>
<dbReference type="Gene3D" id="2.60.120.200">
    <property type="match status" value="3"/>
</dbReference>
<dbReference type="OMA" id="MEMNQPR"/>
<dbReference type="InterPro" id="IPR001881">
    <property type="entry name" value="EGF-like_Ca-bd_dom"/>
</dbReference>
<dbReference type="InterPro" id="IPR000152">
    <property type="entry name" value="EGF-type_Asp/Asn_hydroxyl_site"/>
</dbReference>
<dbReference type="GO" id="GO:0007219">
    <property type="term" value="P:Notch signaling pathway"/>
    <property type="evidence" value="ECO:0007669"/>
    <property type="project" value="TreeGrafter"/>
</dbReference>
<dbReference type="InterPro" id="IPR018097">
    <property type="entry name" value="EGF_Ca-bd_CS"/>
</dbReference>
<feature type="disulfide bond" evidence="6">
    <location>
        <begin position="866"/>
        <end position="875"/>
    </location>
</feature>
<dbReference type="PANTHER" id="PTHR12916:SF4">
    <property type="entry name" value="UNINFLATABLE, ISOFORM C"/>
    <property type="match status" value="1"/>
</dbReference>
<name>A0A674MAE7_TAKRU</name>
<dbReference type="Proteomes" id="UP000005226">
    <property type="component" value="Chromosome 22"/>
</dbReference>
<reference evidence="10 11" key="1">
    <citation type="journal article" date="2011" name="Genome Biol. Evol.">
        <title>Integration of the genetic map and genome assembly of fugu facilitates insights into distinct features of genome evolution in teleosts and mammals.</title>
        <authorList>
            <person name="Kai W."/>
            <person name="Kikuchi K."/>
            <person name="Tohari S."/>
            <person name="Chew A.K."/>
            <person name="Tay A."/>
            <person name="Fujiwara A."/>
            <person name="Hosoya S."/>
            <person name="Suetake H."/>
            <person name="Naruse K."/>
            <person name="Brenner S."/>
            <person name="Suzuki Y."/>
            <person name="Venkatesh B."/>
        </authorList>
    </citation>
    <scope>NUCLEOTIDE SEQUENCE [LARGE SCALE GENOMIC DNA]</scope>
</reference>
<feature type="domain" description="Laminin G" evidence="8">
    <location>
        <begin position="109"/>
        <end position="294"/>
    </location>
</feature>
<dbReference type="PROSITE" id="PS50026">
    <property type="entry name" value="EGF_3"/>
    <property type="match status" value="9"/>
</dbReference>
<feature type="disulfide bond" evidence="6">
    <location>
        <begin position="791"/>
        <end position="800"/>
    </location>
</feature>
<feature type="domain" description="EGF-like" evidence="9">
    <location>
        <begin position="23"/>
        <end position="65"/>
    </location>
</feature>
<dbReference type="InterPro" id="IPR013320">
    <property type="entry name" value="ConA-like_dom_sf"/>
</dbReference>
<evidence type="ECO:0000259" key="8">
    <source>
        <dbReference type="PROSITE" id="PS50025"/>
    </source>
</evidence>
<proteinExistence type="predicted"/>
<keyword evidence="2 7" id="KW-0732">Signal</keyword>
<dbReference type="PROSITE" id="PS00010">
    <property type="entry name" value="ASX_HYDROXYL"/>
    <property type="match status" value="2"/>
</dbReference>
<feature type="domain" description="Laminin G" evidence="8">
    <location>
        <begin position="339"/>
        <end position="511"/>
    </location>
</feature>
<feature type="domain" description="EGF-like" evidence="9">
    <location>
        <begin position="765"/>
        <end position="801"/>
    </location>
</feature>
<dbReference type="FunFam" id="2.10.25.10:FF:000004">
    <property type="entry name" value="Neurogenic locus notch 1"/>
    <property type="match status" value="1"/>
</dbReference>
<feature type="domain" description="EGF-like" evidence="9">
    <location>
        <begin position="296"/>
        <end position="333"/>
    </location>
</feature>
<dbReference type="SUPFAM" id="SSF57196">
    <property type="entry name" value="EGF/Laminin"/>
    <property type="match status" value="8"/>
</dbReference>
<evidence type="ECO:0000256" key="7">
    <source>
        <dbReference type="SAM" id="SignalP"/>
    </source>
</evidence>
<comment type="caution">
    <text evidence="6">Lacks conserved residue(s) required for the propagation of feature annotation.</text>
</comment>
<feature type="domain" description="EGF-like" evidence="9">
    <location>
        <begin position="513"/>
        <end position="549"/>
    </location>
</feature>
<keyword evidence="11" id="KW-1185">Reference proteome</keyword>
<dbReference type="GO" id="GO:0005509">
    <property type="term" value="F:calcium ion binding"/>
    <property type="evidence" value="ECO:0007669"/>
    <property type="project" value="InterPro"/>
</dbReference>
<evidence type="ECO:0000256" key="3">
    <source>
        <dbReference type="ARBA" id="ARBA00022737"/>
    </source>
</evidence>
<dbReference type="InParanoid" id="A0A674MAE7"/>
<evidence type="ECO:0000256" key="6">
    <source>
        <dbReference type="PROSITE-ProRule" id="PRU00076"/>
    </source>
</evidence>
<dbReference type="InterPro" id="IPR013032">
    <property type="entry name" value="EGF-like_CS"/>
</dbReference>
<sequence>MLRFSVHVWMFWTLCSGAFCRDLISGCEQQPCQNGGVCESHGEGFTCLCSQQSRNGRLYGGATCATVLTGCDGNRCENGGICAPLFINNQHAHACSCLAGFAGPNCETTTVFSFESRGYMYVETQPRGPEAPVNVTFDFRSEGPVGTLVQHRVDDLVLSIELCDGHLCLRSLRGQGSGTLVQQLPEFLSDSRWHRVEASLGGVFSFIRLICTGQNCTGFSGAEVQLRRPPNVVPEPGAARQSLFIGGGRRGWDGAESPPGFLGCFRDVLVDSHLVVPGVASEGSDVQANVTVGCSDRDKCEESPCQNRGRCVSQGWRSYLCECIRPHEGHDCGEEYITARFGNKSLESYALFSLDDDPGDAATVSMFIRTRQPSGLLLILANSTSQYLRLWLEEGRVKVQVNTFETFVGRGLVSDGHFHLVSLRLDATEAVLFQAAQNQGSLQIRPIQAQSGDQVFVGGLPDSRATAVFGGYFKGCFQDLRINSKRLQFFPMAAPVDSHRLERLSSVARGCSGDDACAVNPCLNGGVCYSMWDDFVCNCPPNTAGQRCEEVKWCELSPCPDTAACQLRSRGFECLSNVTFRVGSSVLSYRSNGRIHRRLHSVSLSFRTRQPNATLLHARKDSDHLTVSLLDSRLLVELQAGTDQVTLRSRTLLSDGRWHRVELRLENQIPPTSCWVMAADGDEEERNSSGSSVGALEFLKGGADVFLGGMSLDAGAAFSGCLGPVEIGGLPLPFHHDTELKLPRPQEELFTMLHSNAAPRHGCWGASVCAPGPCENNAACEDLFDLHRCRCTPGWTGPLCQESTDHCVSGPCVHGNCTNRPGRFECACEPGHRGERCEVEVDVCEDSKCVNGATCLKGFQSYSCLCPQNLTGQYCSEKVPDIPWYIEINPLPRLPASPCRGARWNYSCFNGGNCSDLDGCDCRPGFTGHWCEKDVDECASDPCMNGGFCLNYVNSFECACDLNHSGIHCQMDVSDFYLRRRTPLWNCVLEETGTWTARLTPPLPFLCLHTELQFKVQSPLGPPGEMGHSSDRRHQFLSSLETFPLFAGKCPLR</sequence>
<dbReference type="AlphaFoldDB" id="A0A674MAE7"/>
<dbReference type="SMART" id="SM00282">
    <property type="entry name" value="LamG"/>
    <property type="match status" value="3"/>
</dbReference>
<dbReference type="InterPro" id="IPR001791">
    <property type="entry name" value="Laminin_G"/>
</dbReference>
<dbReference type="FunFam" id="2.60.120.200:FF:000055">
    <property type="entry name" value="Crumbs cell polarity complex component 1"/>
    <property type="match status" value="1"/>
</dbReference>
<evidence type="ECO:0000256" key="1">
    <source>
        <dbReference type="ARBA" id="ARBA00022536"/>
    </source>
</evidence>
<evidence type="ECO:0000313" key="10">
    <source>
        <dbReference type="Ensembl" id="ENSTRUP00000057937.1"/>
    </source>
</evidence>
<feature type="domain" description="EGF-like" evidence="9">
    <location>
        <begin position="934"/>
        <end position="970"/>
    </location>
</feature>
<accession>A0A674MAE7</accession>
<feature type="domain" description="EGF-like" evidence="9">
    <location>
        <begin position="840"/>
        <end position="876"/>
    </location>
</feature>
<dbReference type="PANTHER" id="PTHR12916">
    <property type="entry name" value="CYTOCHROME C OXIDASE POLYPEPTIDE VIC-2"/>
    <property type="match status" value="1"/>
</dbReference>
<dbReference type="SMART" id="SM00181">
    <property type="entry name" value="EGF"/>
    <property type="match status" value="9"/>
</dbReference>
<dbReference type="PROSITE" id="PS01186">
    <property type="entry name" value="EGF_2"/>
    <property type="match status" value="3"/>
</dbReference>
<feature type="chain" id="PRO_5025397633" evidence="7">
    <location>
        <begin position="21"/>
        <end position="1053"/>
    </location>
</feature>
<feature type="disulfide bond" evidence="6">
    <location>
        <begin position="97"/>
        <end position="106"/>
    </location>
</feature>
<organism evidence="10 11">
    <name type="scientific">Takifugu rubripes</name>
    <name type="common">Japanese pufferfish</name>
    <name type="synonym">Fugu rubripes</name>
    <dbReference type="NCBI Taxonomy" id="31033"/>
    <lineage>
        <taxon>Eukaryota</taxon>
        <taxon>Metazoa</taxon>
        <taxon>Chordata</taxon>
        <taxon>Craniata</taxon>
        <taxon>Vertebrata</taxon>
        <taxon>Euteleostomi</taxon>
        <taxon>Actinopterygii</taxon>
        <taxon>Neopterygii</taxon>
        <taxon>Teleostei</taxon>
        <taxon>Neoteleostei</taxon>
        <taxon>Acanthomorphata</taxon>
        <taxon>Eupercaria</taxon>
        <taxon>Tetraodontiformes</taxon>
        <taxon>Tetradontoidea</taxon>
        <taxon>Tetraodontidae</taxon>
        <taxon>Takifugu</taxon>
    </lineage>
</organism>
<keyword evidence="4 6" id="KW-1015">Disulfide bond</keyword>
<dbReference type="PROSITE" id="PS50025">
    <property type="entry name" value="LAM_G_DOMAIN"/>
    <property type="match status" value="3"/>
</dbReference>
<feature type="domain" description="EGF-like" evidence="9">
    <location>
        <begin position="67"/>
        <end position="107"/>
    </location>
</feature>
<dbReference type="SUPFAM" id="SSF49899">
    <property type="entry name" value="Concanavalin A-like lectins/glucanases"/>
    <property type="match status" value="3"/>
</dbReference>
<keyword evidence="3" id="KW-0677">Repeat</keyword>
<dbReference type="Ensembl" id="ENSTRUT00000090235.1">
    <property type="protein sequence ID" value="ENSTRUP00000057937.1"/>
    <property type="gene ID" value="ENSTRUG00000009186.3"/>
</dbReference>
<dbReference type="CDD" id="cd00110">
    <property type="entry name" value="LamG"/>
    <property type="match status" value="3"/>
</dbReference>
<feature type="disulfide bond" evidence="6">
    <location>
        <begin position="539"/>
        <end position="548"/>
    </location>
</feature>
<dbReference type="Pfam" id="PF02210">
    <property type="entry name" value="Laminin_G_2"/>
    <property type="match status" value="3"/>
</dbReference>
<keyword evidence="5" id="KW-0325">Glycoprotein</keyword>
<feature type="domain" description="Laminin G" evidence="8">
    <location>
        <begin position="576"/>
        <end position="763"/>
    </location>
</feature>
<dbReference type="RefSeq" id="XP_029687101.1">
    <property type="nucleotide sequence ID" value="XM_029831241.1"/>
</dbReference>
<evidence type="ECO:0000313" key="11">
    <source>
        <dbReference type="Proteomes" id="UP000005226"/>
    </source>
</evidence>
<dbReference type="GO" id="GO:0005112">
    <property type="term" value="F:Notch binding"/>
    <property type="evidence" value="ECO:0007669"/>
    <property type="project" value="TreeGrafter"/>
</dbReference>
<evidence type="ECO:0000256" key="2">
    <source>
        <dbReference type="ARBA" id="ARBA00022729"/>
    </source>
</evidence>
<dbReference type="Pfam" id="PF12661">
    <property type="entry name" value="hEGF"/>
    <property type="match status" value="1"/>
</dbReference>
<evidence type="ECO:0000256" key="5">
    <source>
        <dbReference type="ARBA" id="ARBA00023180"/>
    </source>
</evidence>
<feature type="disulfide bond" evidence="6">
    <location>
        <begin position="323"/>
        <end position="332"/>
    </location>
</feature>
<feature type="domain" description="EGF-like" evidence="9">
    <location>
        <begin position="803"/>
        <end position="838"/>
    </location>
</feature>
<feature type="disulfide bond" evidence="6">
    <location>
        <begin position="922"/>
        <end position="931"/>
    </location>
</feature>
<dbReference type="FunFam" id="2.10.25.10:FF:000348">
    <property type="entry name" value="Crumbs 1, cell polarity complex component"/>
    <property type="match status" value="1"/>
</dbReference>
<dbReference type="Pfam" id="PF00008">
    <property type="entry name" value="EGF"/>
    <property type="match status" value="4"/>
</dbReference>
<dbReference type="GeneTree" id="ENSGT00940000155152"/>
<evidence type="ECO:0000256" key="4">
    <source>
        <dbReference type="ARBA" id="ARBA00023157"/>
    </source>
</evidence>
<dbReference type="PROSITE" id="PS01187">
    <property type="entry name" value="EGF_CA"/>
    <property type="match status" value="1"/>
</dbReference>
<dbReference type="InterPro" id="IPR000742">
    <property type="entry name" value="EGF"/>
</dbReference>
<dbReference type="FunFam" id="2.10.25.10:FF:000282">
    <property type="entry name" value="Crumbs cell polarity complex component 2"/>
    <property type="match status" value="1"/>
</dbReference>
<reference evidence="10" key="2">
    <citation type="submission" date="2025-08" db="UniProtKB">
        <authorList>
            <consortium name="Ensembl"/>
        </authorList>
    </citation>
    <scope>IDENTIFICATION</scope>
</reference>
<dbReference type="PROSITE" id="PS00022">
    <property type="entry name" value="EGF_1"/>
    <property type="match status" value="8"/>
</dbReference>
<dbReference type="Gene3D" id="2.10.25.10">
    <property type="entry name" value="Laminin"/>
    <property type="match status" value="9"/>
</dbReference>
<evidence type="ECO:0000259" key="9">
    <source>
        <dbReference type="PROSITE" id="PS50026"/>
    </source>
</evidence>
<feature type="disulfide bond" evidence="6">
    <location>
        <begin position="807"/>
        <end position="817"/>
    </location>
</feature>
<dbReference type="GeneID" id="101077138"/>
<dbReference type="SMART" id="SM00179">
    <property type="entry name" value="EGF_CA"/>
    <property type="match status" value="7"/>
</dbReference>
<feature type="disulfide bond" evidence="6">
    <location>
        <begin position="960"/>
        <end position="969"/>
    </location>
</feature>
<feature type="signal peptide" evidence="7">
    <location>
        <begin position="1"/>
        <end position="20"/>
    </location>
</feature>